<keyword evidence="4" id="KW-1185">Reference proteome</keyword>
<dbReference type="AlphaFoldDB" id="A0A9P7FQP1"/>
<keyword evidence="2" id="KW-1133">Transmembrane helix</keyword>
<evidence type="ECO:0000256" key="2">
    <source>
        <dbReference type="SAM" id="Phobius"/>
    </source>
</evidence>
<feature type="compositionally biased region" description="Polar residues" evidence="1">
    <location>
        <begin position="1"/>
        <end position="21"/>
    </location>
</feature>
<feature type="region of interest" description="Disordered" evidence="1">
    <location>
        <begin position="144"/>
        <end position="168"/>
    </location>
</feature>
<reference evidence="3" key="2">
    <citation type="submission" date="2021-10" db="EMBL/GenBank/DDBJ databases">
        <title>Phylogenomics reveals ancestral predisposition of the termite-cultivated fungus Termitomyces towards a domesticated lifestyle.</title>
        <authorList>
            <person name="Auxier B."/>
            <person name="Grum-Grzhimaylo A."/>
            <person name="Cardenas M.E."/>
            <person name="Lodge J.D."/>
            <person name="Laessoe T."/>
            <person name="Pedersen O."/>
            <person name="Smith M.E."/>
            <person name="Kuyper T.W."/>
            <person name="Franco-Molano E.A."/>
            <person name="Baroni T.J."/>
            <person name="Aanen D.K."/>
        </authorList>
    </citation>
    <scope>NUCLEOTIDE SEQUENCE</scope>
    <source>
        <strain evidence="3">D49</strain>
    </source>
</reference>
<keyword evidence="2" id="KW-0472">Membrane</keyword>
<feature type="compositionally biased region" description="Low complexity" evidence="1">
    <location>
        <begin position="323"/>
        <end position="332"/>
    </location>
</feature>
<evidence type="ECO:0000313" key="3">
    <source>
        <dbReference type="EMBL" id="KAG5636413.1"/>
    </source>
</evidence>
<gene>
    <name evidence="3" type="ORF">H0H81_008153</name>
</gene>
<feature type="region of interest" description="Disordered" evidence="1">
    <location>
        <begin position="1"/>
        <end position="49"/>
    </location>
</feature>
<feature type="compositionally biased region" description="Low complexity" evidence="1">
    <location>
        <begin position="707"/>
        <end position="716"/>
    </location>
</feature>
<proteinExistence type="predicted"/>
<keyword evidence="2" id="KW-0812">Transmembrane</keyword>
<dbReference type="OrthoDB" id="3210731at2759"/>
<feature type="compositionally biased region" description="Low complexity" evidence="1">
    <location>
        <begin position="157"/>
        <end position="168"/>
    </location>
</feature>
<comment type="caution">
    <text evidence="3">The sequence shown here is derived from an EMBL/GenBank/DDBJ whole genome shotgun (WGS) entry which is preliminary data.</text>
</comment>
<feature type="compositionally biased region" description="Polar residues" evidence="1">
    <location>
        <begin position="144"/>
        <end position="156"/>
    </location>
</feature>
<dbReference type="EMBL" id="JABCKI010005937">
    <property type="protein sequence ID" value="KAG5636413.1"/>
    <property type="molecule type" value="Genomic_DNA"/>
</dbReference>
<organism evidence="3 4">
    <name type="scientific">Sphagnurus paluster</name>
    <dbReference type="NCBI Taxonomy" id="117069"/>
    <lineage>
        <taxon>Eukaryota</taxon>
        <taxon>Fungi</taxon>
        <taxon>Dikarya</taxon>
        <taxon>Basidiomycota</taxon>
        <taxon>Agaricomycotina</taxon>
        <taxon>Agaricomycetes</taxon>
        <taxon>Agaricomycetidae</taxon>
        <taxon>Agaricales</taxon>
        <taxon>Tricholomatineae</taxon>
        <taxon>Lyophyllaceae</taxon>
        <taxon>Sphagnurus</taxon>
    </lineage>
</organism>
<feature type="region of interest" description="Disordered" evidence="1">
    <location>
        <begin position="536"/>
        <end position="555"/>
    </location>
</feature>
<name>A0A9P7FQP1_9AGAR</name>
<feature type="compositionally biased region" description="Low complexity" evidence="1">
    <location>
        <begin position="536"/>
        <end position="548"/>
    </location>
</feature>
<reference evidence="3" key="1">
    <citation type="submission" date="2021-02" db="EMBL/GenBank/DDBJ databases">
        <authorList>
            <person name="Nieuwenhuis M."/>
            <person name="Van De Peppel L.J.J."/>
        </authorList>
    </citation>
    <scope>NUCLEOTIDE SEQUENCE</scope>
    <source>
        <strain evidence="3">D49</strain>
    </source>
</reference>
<dbReference type="Proteomes" id="UP000717328">
    <property type="component" value="Unassembled WGS sequence"/>
</dbReference>
<feature type="region of interest" description="Disordered" evidence="1">
    <location>
        <begin position="597"/>
        <end position="619"/>
    </location>
</feature>
<evidence type="ECO:0000256" key="1">
    <source>
        <dbReference type="SAM" id="MobiDB-lite"/>
    </source>
</evidence>
<feature type="region of interest" description="Disordered" evidence="1">
    <location>
        <begin position="698"/>
        <end position="730"/>
    </location>
</feature>
<evidence type="ECO:0000313" key="4">
    <source>
        <dbReference type="Proteomes" id="UP000717328"/>
    </source>
</evidence>
<feature type="compositionally biased region" description="Polar residues" evidence="1">
    <location>
        <begin position="597"/>
        <end position="611"/>
    </location>
</feature>
<feature type="compositionally biased region" description="Polar residues" evidence="1">
    <location>
        <begin position="34"/>
        <end position="49"/>
    </location>
</feature>
<feature type="region of interest" description="Disordered" evidence="1">
    <location>
        <begin position="290"/>
        <end position="332"/>
    </location>
</feature>
<feature type="transmembrane region" description="Helical" evidence="2">
    <location>
        <begin position="960"/>
        <end position="978"/>
    </location>
</feature>
<accession>A0A9P7FQP1</accession>
<sequence>MPATYSRHNQSLSPISTTPAATPSRMKHAFSVSPAPSTSYSPTITSGSHQQKLNVVTRVAIEGKAKQDKDGASIRMYLKPGSTIPLFPEENVKILTSQVHPLDSHSVPYNFSSTLSPLLHNAARALNLPARSTETFNSAFSLTSPTSTSSVANSRISKSNGGSSLGGSENITPIDTQYTGHILVSGYNISYVVPKVFPTRPKGISETESEVYSRSSYKSRRLSIGERGGPQFMAAIDMWIPFVSRPPRSPYLLSIPTPRCLHNNIKLRIFPPTTASASFASLSSIEEDGTSWDLTSDPHVTRTPPRLSRSNSYTHFADDESSDSSTTGFSDGCGIQGTFPSADRIRVRWAKPLKNVDVPGGSNDGRRRVGVKEVKGEMTCVIRGKSKARERNGVEGLVMDVEYKGTCRGVWFPGVATLLGMDVGLETKGSDVYWVDGSPSEWEVNGGVGYTGFDVGASPRQSGLQSRSVSLDSNTPHIHIASSPQDALSAQASRNEASSSASLLRAPLPVQNVAEYSFEGSSATLASSVSSPLGTMSSMSSLMPASSPNTLHPARPPGVPVTLHVNMNEIIAPAKNMFTFTIAGTILVAARPAMSRSNIHTSNPSPTNSGAENEDPDPEPIVLPRFTVLAADSESIYTIVRNEIDGAPATVEVYNSTGDIYRDAQAKKTVLQKGGFTKCTEEGARIAFRSIGLVNGHTNGNGRAIQTPSRPRTPTRNTGAVPRVPSNPSLARLMYPPRPKRDGPLMIPSVCASVTPLLHEDDHTPSSYAVRVCLNAPADTDSEWLEFGLAHPGSSNSVPLQRKPPRVVIVNATVQGVPVKHETTAGAKTDATSPGVAFEELSSKEWISWVKIHVGAAGGGEVVVDYVVSERKDGKGDTKRKNDAPLIIFLPSFSIPVGRLEVDVDGSGVEIASLRSNFVHQQTTSSGNKLLNYSMEQFFYPHLSMRIHPIKRTRKSWPTINPFILATWALIVSCLFIIHRLSNEMKNMEQIMQHYATFAGTGWNDLPEPATITTTIYASGLVEDLNSEMPTPSPSELIEPELVQPIFSSPTTIGPPSISLDPPPTVAYTSDSLHSPEPTMAVADQYSLSLPVQNLLNFSWPVHDFDSTVEKFMQIIDNVWQLFRKVYHYPLDPT</sequence>
<protein>
    <submittedName>
        <fullName evidence="3">Uncharacterized protein</fullName>
    </submittedName>
</protein>